<evidence type="ECO:0000313" key="5">
    <source>
        <dbReference type="EMBL" id="EPQ06006.1"/>
    </source>
</evidence>
<comment type="similarity">
    <text evidence="2">Belongs to the IGFL family.</text>
</comment>
<dbReference type="AlphaFoldDB" id="S7MP63"/>
<feature type="non-terminal residue" evidence="5">
    <location>
        <position position="1"/>
    </location>
</feature>
<organism evidence="5 6">
    <name type="scientific">Myotis brandtii</name>
    <name type="common">Brandt's bat</name>
    <dbReference type="NCBI Taxonomy" id="109478"/>
    <lineage>
        <taxon>Eukaryota</taxon>
        <taxon>Metazoa</taxon>
        <taxon>Chordata</taxon>
        <taxon>Craniata</taxon>
        <taxon>Vertebrata</taxon>
        <taxon>Euteleostomi</taxon>
        <taxon>Mammalia</taxon>
        <taxon>Eutheria</taxon>
        <taxon>Laurasiatheria</taxon>
        <taxon>Chiroptera</taxon>
        <taxon>Yangochiroptera</taxon>
        <taxon>Vespertilionidae</taxon>
        <taxon>Myotis</taxon>
    </lineage>
</organism>
<comment type="subcellular location">
    <subcellularLocation>
        <location evidence="1">Secreted</location>
    </subcellularLocation>
</comment>
<evidence type="ECO:0000313" key="6">
    <source>
        <dbReference type="Proteomes" id="UP000052978"/>
    </source>
</evidence>
<dbReference type="GO" id="GO:0005615">
    <property type="term" value="C:extracellular space"/>
    <property type="evidence" value="ECO:0007669"/>
    <property type="project" value="TreeGrafter"/>
</dbReference>
<dbReference type="EMBL" id="KE161938">
    <property type="protein sequence ID" value="EPQ06006.1"/>
    <property type="molecule type" value="Genomic_DNA"/>
</dbReference>
<keyword evidence="3" id="KW-0964">Secreted</keyword>
<reference evidence="5 6" key="1">
    <citation type="journal article" date="2013" name="Nat. Commun.">
        <title>Genome analysis reveals insights into physiology and longevity of the Brandt's bat Myotis brandtii.</title>
        <authorList>
            <person name="Seim I."/>
            <person name="Fang X."/>
            <person name="Xiong Z."/>
            <person name="Lobanov A.V."/>
            <person name="Huang Z."/>
            <person name="Ma S."/>
            <person name="Feng Y."/>
            <person name="Turanov A.A."/>
            <person name="Zhu Y."/>
            <person name="Lenz T.L."/>
            <person name="Gerashchenko M.V."/>
            <person name="Fan D."/>
            <person name="Hee Yim S."/>
            <person name="Yao X."/>
            <person name="Jordan D."/>
            <person name="Xiong Y."/>
            <person name="Ma Y."/>
            <person name="Lyapunov A.N."/>
            <person name="Chen G."/>
            <person name="Kulakova O.I."/>
            <person name="Sun Y."/>
            <person name="Lee S.G."/>
            <person name="Bronson R.T."/>
            <person name="Moskalev A.A."/>
            <person name="Sunyaev S.R."/>
            <person name="Zhang G."/>
            <person name="Krogh A."/>
            <person name="Wang J."/>
            <person name="Gladyshev V.N."/>
        </authorList>
    </citation>
    <scope>NUCLEOTIDE SEQUENCE [LARGE SCALE GENOMIC DNA]</scope>
</reference>
<evidence type="ECO:0000256" key="3">
    <source>
        <dbReference type="ARBA" id="ARBA00022525"/>
    </source>
</evidence>
<keyword evidence="6" id="KW-1185">Reference proteome</keyword>
<dbReference type="InterPro" id="IPR032744">
    <property type="entry name" value="IGFL"/>
</dbReference>
<proteinExistence type="inferred from homology"/>
<dbReference type="PANTHER" id="PTHR34827">
    <property type="entry name" value="INSULIN GROWTH FACTOR-LIKE FAMILY MEMBER 3-RELATED"/>
    <property type="match status" value="1"/>
</dbReference>
<dbReference type="Pfam" id="PF14653">
    <property type="entry name" value="IGFL"/>
    <property type="match status" value="1"/>
</dbReference>
<gene>
    <name evidence="5" type="ORF">D623_10004411</name>
</gene>
<dbReference type="GO" id="GO:0005102">
    <property type="term" value="F:signaling receptor binding"/>
    <property type="evidence" value="ECO:0007669"/>
    <property type="project" value="TreeGrafter"/>
</dbReference>
<protein>
    <submittedName>
        <fullName evidence="5">Insulin growth factor-like family member 4</fullName>
    </submittedName>
</protein>
<dbReference type="Proteomes" id="UP000052978">
    <property type="component" value="Unassembled WGS sequence"/>
</dbReference>
<evidence type="ECO:0000256" key="1">
    <source>
        <dbReference type="ARBA" id="ARBA00004613"/>
    </source>
</evidence>
<keyword evidence="4" id="KW-0732">Signal</keyword>
<name>S7MP63_MYOBR</name>
<accession>S7MP63</accession>
<dbReference type="PANTHER" id="PTHR34827:SF5">
    <property type="entry name" value="INSULIN GROWTH FACTOR-LIKE FAMILY MEMBER 3"/>
    <property type="match status" value="1"/>
</dbReference>
<evidence type="ECO:0000256" key="4">
    <source>
        <dbReference type="ARBA" id="ARBA00022729"/>
    </source>
</evidence>
<sequence length="62" mass="7078">VLLEVTSNFSPGAHMNADLWLCQRAPRCGHQMYNPLEQCCDNDTILPFNRTHLCGPNCTFWP</sequence>
<evidence type="ECO:0000256" key="2">
    <source>
        <dbReference type="ARBA" id="ARBA00009529"/>
    </source>
</evidence>